<evidence type="ECO:0000259" key="2">
    <source>
        <dbReference type="Pfam" id="PF13490"/>
    </source>
</evidence>
<protein>
    <recommendedName>
        <fullName evidence="2">Putative zinc-finger domain-containing protein</fullName>
    </recommendedName>
</protein>
<sequence length="167" mass="19499">MNCDRVKQKLVFYVDGSLSETERNEISQHLKQCDTCEADYRTTVEMVESARKMKIPEHDDMFWNVHYQMTMSRIEQKHHRRTLIKTLKLASGVIGVLLLFFVSRSYIEKSKPENFVSMPVGISDVAYNILYNILPSDKLPIPVEQLQNVVDLLEPEDHMIILTELLR</sequence>
<dbReference type="InterPro" id="IPR027383">
    <property type="entry name" value="Znf_put"/>
</dbReference>
<dbReference type="AlphaFoldDB" id="A0A1V6CD17"/>
<dbReference type="Pfam" id="PF13490">
    <property type="entry name" value="zf-HC2"/>
    <property type="match status" value="1"/>
</dbReference>
<organism evidence="3">
    <name type="scientific">candidate division TA06 bacterium ADurb.Bin131</name>
    <dbReference type="NCBI Taxonomy" id="1852827"/>
    <lineage>
        <taxon>Bacteria</taxon>
        <taxon>Bacteria division TA06</taxon>
    </lineage>
</organism>
<dbReference type="Gene3D" id="1.10.10.1320">
    <property type="entry name" value="Anti-sigma factor, zinc-finger domain"/>
    <property type="match status" value="1"/>
</dbReference>
<accession>A0A1V6CD17</accession>
<name>A0A1V6CD17_UNCT6</name>
<dbReference type="EMBL" id="MWDQ01000028">
    <property type="protein sequence ID" value="OQB74798.1"/>
    <property type="molecule type" value="Genomic_DNA"/>
</dbReference>
<keyword evidence="1" id="KW-0472">Membrane</keyword>
<keyword evidence="1" id="KW-1133">Transmembrane helix</keyword>
<feature type="domain" description="Putative zinc-finger" evidence="2">
    <location>
        <begin position="3"/>
        <end position="36"/>
    </location>
</feature>
<reference evidence="3" key="1">
    <citation type="submission" date="2017-02" db="EMBL/GenBank/DDBJ databases">
        <title>Delving into the versatile metabolic prowess of the omnipresent phylum Bacteroidetes.</title>
        <authorList>
            <person name="Nobu M.K."/>
            <person name="Mei R."/>
            <person name="Narihiro T."/>
            <person name="Kuroda K."/>
            <person name="Liu W.-T."/>
        </authorList>
    </citation>
    <scope>NUCLEOTIDE SEQUENCE</scope>
    <source>
        <strain evidence="3">ADurb.Bin131</strain>
    </source>
</reference>
<feature type="transmembrane region" description="Helical" evidence="1">
    <location>
        <begin position="87"/>
        <end position="107"/>
    </location>
</feature>
<comment type="caution">
    <text evidence="3">The sequence shown here is derived from an EMBL/GenBank/DDBJ whole genome shotgun (WGS) entry which is preliminary data.</text>
</comment>
<keyword evidence="1" id="KW-0812">Transmembrane</keyword>
<dbReference type="Proteomes" id="UP000485562">
    <property type="component" value="Unassembled WGS sequence"/>
</dbReference>
<proteinExistence type="predicted"/>
<evidence type="ECO:0000256" key="1">
    <source>
        <dbReference type="SAM" id="Phobius"/>
    </source>
</evidence>
<gene>
    <name evidence="3" type="ORF">BWX89_00369</name>
</gene>
<dbReference type="InterPro" id="IPR041916">
    <property type="entry name" value="Anti_sigma_zinc_sf"/>
</dbReference>
<evidence type="ECO:0000313" key="3">
    <source>
        <dbReference type="EMBL" id="OQB74798.1"/>
    </source>
</evidence>